<dbReference type="PROSITE" id="PS50268">
    <property type="entry name" value="CADHERIN_2"/>
    <property type="match status" value="1"/>
</dbReference>
<dbReference type="InterPro" id="IPR002126">
    <property type="entry name" value="Cadherin-like_dom"/>
</dbReference>
<feature type="domain" description="Cadherin" evidence="2">
    <location>
        <begin position="26"/>
        <end position="82"/>
    </location>
</feature>
<feature type="non-terminal residue" evidence="3">
    <location>
        <position position="96"/>
    </location>
</feature>
<evidence type="ECO:0000259" key="2">
    <source>
        <dbReference type="PROSITE" id="PS50268"/>
    </source>
</evidence>
<dbReference type="EMBL" id="JAIWYP010000006">
    <property type="protein sequence ID" value="KAH3809342.1"/>
    <property type="molecule type" value="Genomic_DNA"/>
</dbReference>
<organism evidence="3 4">
    <name type="scientific">Dreissena polymorpha</name>
    <name type="common">Zebra mussel</name>
    <name type="synonym">Mytilus polymorpha</name>
    <dbReference type="NCBI Taxonomy" id="45954"/>
    <lineage>
        <taxon>Eukaryota</taxon>
        <taxon>Metazoa</taxon>
        <taxon>Spiralia</taxon>
        <taxon>Lophotrochozoa</taxon>
        <taxon>Mollusca</taxon>
        <taxon>Bivalvia</taxon>
        <taxon>Autobranchia</taxon>
        <taxon>Heteroconchia</taxon>
        <taxon>Euheterodonta</taxon>
        <taxon>Imparidentia</taxon>
        <taxon>Neoheterodontei</taxon>
        <taxon>Myida</taxon>
        <taxon>Dreissenoidea</taxon>
        <taxon>Dreissenidae</taxon>
        <taxon>Dreissena</taxon>
    </lineage>
</organism>
<evidence type="ECO:0000256" key="1">
    <source>
        <dbReference type="PROSITE-ProRule" id="PRU00043"/>
    </source>
</evidence>
<reference evidence="3" key="1">
    <citation type="journal article" date="2019" name="bioRxiv">
        <title>The Genome of the Zebra Mussel, Dreissena polymorpha: A Resource for Invasive Species Research.</title>
        <authorList>
            <person name="McCartney M.A."/>
            <person name="Auch B."/>
            <person name="Kono T."/>
            <person name="Mallez S."/>
            <person name="Zhang Y."/>
            <person name="Obille A."/>
            <person name="Becker A."/>
            <person name="Abrahante J.E."/>
            <person name="Garbe J."/>
            <person name="Badalamenti J.P."/>
            <person name="Herman A."/>
            <person name="Mangelson H."/>
            <person name="Liachko I."/>
            <person name="Sullivan S."/>
            <person name="Sone E.D."/>
            <person name="Koren S."/>
            <person name="Silverstein K.A.T."/>
            <person name="Beckman K.B."/>
            <person name="Gohl D.M."/>
        </authorList>
    </citation>
    <scope>NUCLEOTIDE SEQUENCE</scope>
    <source>
        <strain evidence="3">Duluth1</strain>
        <tissue evidence="3">Whole animal</tissue>
    </source>
</reference>
<evidence type="ECO:0000313" key="4">
    <source>
        <dbReference type="Proteomes" id="UP000828390"/>
    </source>
</evidence>
<sequence>MLFPNHMFLFNNVPVNLVENHKHLGLTLSSNAGEICAKSVINFEKVNKLSYEVVIHAYDGYGNSTTETLTLLISDVNEKPEFTTTTWTITKNDEGG</sequence>
<dbReference type="AlphaFoldDB" id="A0A9D4G8D4"/>
<evidence type="ECO:0000313" key="3">
    <source>
        <dbReference type="EMBL" id="KAH3809342.1"/>
    </source>
</evidence>
<dbReference type="GO" id="GO:0005509">
    <property type="term" value="F:calcium ion binding"/>
    <property type="evidence" value="ECO:0007669"/>
    <property type="project" value="UniProtKB-UniRule"/>
</dbReference>
<keyword evidence="1" id="KW-0106">Calcium</keyword>
<proteinExistence type="predicted"/>
<gene>
    <name evidence="3" type="ORF">DPMN_137705</name>
</gene>
<dbReference type="InterPro" id="IPR015919">
    <property type="entry name" value="Cadherin-like_sf"/>
</dbReference>
<dbReference type="Proteomes" id="UP000828390">
    <property type="component" value="Unassembled WGS sequence"/>
</dbReference>
<name>A0A9D4G8D4_DREPO</name>
<keyword evidence="4" id="KW-1185">Reference proteome</keyword>
<reference evidence="3" key="2">
    <citation type="submission" date="2020-11" db="EMBL/GenBank/DDBJ databases">
        <authorList>
            <person name="McCartney M.A."/>
            <person name="Auch B."/>
            <person name="Kono T."/>
            <person name="Mallez S."/>
            <person name="Becker A."/>
            <person name="Gohl D.M."/>
            <person name="Silverstein K.A.T."/>
            <person name="Koren S."/>
            <person name="Bechman K.B."/>
            <person name="Herman A."/>
            <person name="Abrahante J.E."/>
            <person name="Garbe J."/>
        </authorList>
    </citation>
    <scope>NUCLEOTIDE SEQUENCE</scope>
    <source>
        <strain evidence="3">Duluth1</strain>
        <tissue evidence="3">Whole animal</tissue>
    </source>
</reference>
<dbReference type="SUPFAM" id="SSF49313">
    <property type="entry name" value="Cadherin-like"/>
    <property type="match status" value="1"/>
</dbReference>
<dbReference type="Gene3D" id="2.60.40.60">
    <property type="entry name" value="Cadherins"/>
    <property type="match status" value="1"/>
</dbReference>
<comment type="caution">
    <text evidence="3">The sequence shown here is derived from an EMBL/GenBank/DDBJ whole genome shotgun (WGS) entry which is preliminary data.</text>
</comment>
<accession>A0A9D4G8D4</accession>
<dbReference type="GO" id="GO:0007156">
    <property type="term" value="P:homophilic cell adhesion via plasma membrane adhesion molecules"/>
    <property type="evidence" value="ECO:0007669"/>
    <property type="project" value="InterPro"/>
</dbReference>
<dbReference type="GO" id="GO:0016020">
    <property type="term" value="C:membrane"/>
    <property type="evidence" value="ECO:0007669"/>
    <property type="project" value="InterPro"/>
</dbReference>
<protein>
    <recommendedName>
        <fullName evidence="2">Cadherin domain-containing protein</fullName>
    </recommendedName>
</protein>